<sequence length="175" mass="19569">MHVGIFGLAGAGKTTVAKCLARENINYVAISASKLIKDYGGVIEYEKLEGRIISSNQDSLVMAYSNFKRIHENTLIELHSIIESESSVTDVDVRILQELNLDTAFFIKVEPHELGRRRRLDATKKRKQVCDDELEILQLRAIDVCRKALGSKLRVVDSVIALAVIDEFIQSVPAE</sequence>
<evidence type="ECO:0000313" key="2">
    <source>
        <dbReference type="Proteomes" id="UP001577047"/>
    </source>
</evidence>
<accession>A0ABV4ZCZ1</accession>
<dbReference type="Pfam" id="PF13207">
    <property type="entry name" value="AAA_17"/>
    <property type="match status" value="1"/>
</dbReference>
<evidence type="ECO:0000313" key="1">
    <source>
        <dbReference type="EMBL" id="MFB3802505.1"/>
    </source>
</evidence>
<dbReference type="EMBL" id="JBHFXX010000021">
    <property type="protein sequence ID" value="MFB3802505.1"/>
    <property type="molecule type" value="Genomic_DNA"/>
</dbReference>
<dbReference type="InterPro" id="IPR027417">
    <property type="entry name" value="P-loop_NTPase"/>
</dbReference>
<dbReference type="Proteomes" id="UP001577047">
    <property type="component" value="Unassembled WGS sequence"/>
</dbReference>
<dbReference type="Gene3D" id="3.40.50.300">
    <property type="entry name" value="P-loop containing nucleotide triphosphate hydrolases"/>
    <property type="match status" value="1"/>
</dbReference>
<name>A0ABV4ZCZ1_9PSED</name>
<dbReference type="SUPFAM" id="SSF52540">
    <property type="entry name" value="P-loop containing nucleoside triphosphate hydrolases"/>
    <property type="match status" value="1"/>
</dbReference>
<keyword evidence="2" id="KW-1185">Reference proteome</keyword>
<reference evidence="1 2" key="1">
    <citation type="submission" date="2024-09" db="EMBL/GenBank/DDBJ databases">
        <authorList>
            <person name="Fullem K."/>
        </authorList>
    </citation>
    <scope>NUCLEOTIDE SEQUENCE [LARGE SCALE GENOMIC DNA]</scope>
    <source>
        <strain evidence="2">K1(2024)</strain>
    </source>
</reference>
<proteinExistence type="predicted"/>
<protein>
    <submittedName>
        <fullName evidence="1">AAA family ATPase</fullName>
    </submittedName>
</protein>
<gene>
    <name evidence="1" type="ORF">ACE1YR_19045</name>
</gene>
<organism evidence="1 2">
    <name type="scientific">Pseudomonas boreofloridensis</name>
    <dbReference type="NCBI Taxonomy" id="3064348"/>
    <lineage>
        <taxon>Bacteria</taxon>
        <taxon>Pseudomonadati</taxon>
        <taxon>Pseudomonadota</taxon>
        <taxon>Gammaproteobacteria</taxon>
        <taxon>Pseudomonadales</taxon>
        <taxon>Pseudomonadaceae</taxon>
        <taxon>Pseudomonas</taxon>
    </lineage>
</organism>
<comment type="caution">
    <text evidence="1">The sequence shown here is derived from an EMBL/GenBank/DDBJ whole genome shotgun (WGS) entry which is preliminary data.</text>
</comment>
<dbReference type="RefSeq" id="WP_304483453.1">
    <property type="nucleotide sequence ID" value="NZ_JAUQOQ010000003.1"/>
</dbReference>